<feature type="domain" description="VOC" evidence="1">
    <location>
        <begin position="4"/>
        <end position="120"/>
    </location>
</feature>
<dbReference type="SUPFAM" id="SSF54593">
    <property type="entry name" value="Glyoxalase/Bleomycin resistance protein/Dihydroxybiphenyl dioxygenase"/>
    <property type="match status" value="1"/>
</dbReference>
<dbReference type="Pfam" id="PF00903">
    <property type="entry name" value="Glyoxalase"/>
    <property type="match status" value="1"/>
</dbReference>
<reference evidence="2" key="1">
    <citation type="submission" date="2021-01" db="EMBL/GenBank/DDBJ databases">
        <title>Whole genome shotgun sequence of Spirilliplanes yamanashiensis NBRC 15828.</title>
        <authorList>
            <person name="Komaki H."/>
            <person name="Tamura T."/>
        </authorList>
    </citation>
    <scope>NUCLEOTIDE SEQUENCE</scope>
    <source>
        <strain evidence="2">NBRC 15828</strain>
    </source>
</reference>
<evidence type="ECO:0000313" key="2">
    <source>
        <dbReference type="EMBL" id="GIJ05294.1"/>
    </source>
</evidence>
<dbReference type="PROSITE" id="PS51819">
    <property type="entry name" value="VOC"/>
    <property type="match status" value="1"/>
</dbReference>
<dbReference type="AlphaFoldDB" id="A0A8J4DLJ0"/>
<gene>
    <name evidence="2" type="ORF">Sya03_46460</name>
</gene>
<proteinExistence type="predicted"/>
<keyword evidence="3" id="KW-1185">Reference proteome</keyword>
<evidence type="ECO:0000259" key="1">
    <source>
        <dbReference type="PROSITE" id="PS51819"/>
    </source>
</evidence>
<dbReference type="InterPro" id="IPR037523">
    <property type="entry name" value="VOC_core"/>
</dbReference>
<organism evidence="2 3">
    <name type="scientific">Spirilliplanes yamanashiensis</name>
    <dbReference type="NCBI Taxonomy" id="42233"/>
    <lineage>
        <taxon>Bacteria</taxon>
        <taxon>Bacillati</taxon>
        <taxon>Actinomycetota</taxon>
        <taxon>Actinomycetes</taxon>
        <taxon>Micromonosporales</taxon>
        <taxon>Micromonosporaceae</taxon>
        <taxon>Spirilliplanes</taxon>
    </lineage>
</organism>
<comment type="caution">
    <text evidence="2">The sequence shown here is derived from an EMBL/GenBank/DDBJ whole genome shotgun (WGS) entry which is preliminary data.</text>
</comment>
<dbReference type="InterPro" id="IPR004360">
    <property type="entry name" value="Glyas_Fos-R_dOase_dom"/>
</dbReference>
<dbReference type="Gene3D" id="3.10.180.10">
    <property type="entry name" value="2,3-Dihydroxybiphenyl 1,2-Dioxygenase, domain 1"/>
    <property type="match status" value="1"/>
</dbReference>
<name>A0A8J4DLJ0_9ACTN</name>
<dbReference type="Proteomes" id="UP000652013">
    <property type="component" value="Unassembled WGS sequence"/>
</dbReference>
<dbReference type="InterPro" id="IPR029068">
    <property type="entry name" value="Glyas_Bleomycin-R_OHBP_Dase"/>
</dbReference>
<evidence type="ECO:0000313" key="3">
    <source>
        <dbReference type="Proteomes" id="UP000652013"/>
    </source>
</evidence>
<sequence length="225" mass="23109">MSSEVRSVVPVVYVADQARAQAFYQLLGFSVAAEGTGDGWAWTLLQSGELSVMLATGAQEPQPDSGPAVLYVLLTELDPVLAALTGAGYAAEHLGYPDHAPGGEARATDPDGHGIMLGQPTALPTADGRPGVPGARDGLRAAAEAVSRRGGAAQRCQIGLSGGAVCPADADVKLADSWGDTAWACIEHADEVLVNARGAFIANEDAQGLTQFLRLRRLPRPAAGA</sequence>
<accession>A0A8J4DLJ0</accession>
<dbReference type="EMBL" id="BOOY01000032">
    <property type="protein sequence ID" value="GIJ05294.1"/>
    <property type="molecule type" value="Genomic_DNA"/>
</dbReference>
<protein>
    <recommendedName>
        <fullName evidence="1">VOC domain-containing protein</fullName>
    </recommendedName>
</protein>
<dbReference type="RefSeq" id="WP_203940495.1">
    <property type="nucleotide sequence ID" value="NZ_BAAAGJ010000011.1"/>
</dbReference>